<reference evidence="1" key="1">
    <citation type="submission" date="2020-03" db="EMBL/GenBank/DDBJ databases">
        <title>The deep terrestrial virosphere.</title>
        <authorList>
            <person name="Holmfeldt K."/>
            <person name="Nilsson E."/>
            <person name="Simone D."/>
            <person name="Lopez-Fernandez M."/>
            <person name="Wu X."/>
            <person name="de Brujin I."/>
            <person name="Lundin D."/>
            <person name="Andersson A."/>
            <person name="Bertilsson S."/>
            <person name="Dopson M."/>
        </authorList>
    </citation>
    <scope>NUCLEOTIDE SEQUENCE</scope>
    <source>
        <strain evidence="2">MM415B00946</strain>
        <strain evidence="1">TM448A01495</strain>
        <strain evidence="3">TM448B00765</strain>
    </source>
</reference>
<dbReference type="EMBL" id="MT144655">
    <property type="protein sequence ID" value="QJH96563.1"/>
    <property type="molecule type" value="Genomic_DNA"/>
</dbReference>
<accession>A0A6H1ZQS0</accession>
<sequence length="83" mass="9747">MKPTEEEVHSALRIILTDKKSYATSLNYAVNYVVQGLELKGEALRVQCIYVLNNIQKWRHSEAKEVRKVLKEFTKWRADLINQ</sequence>
<protein>
    <submittedName>
        <fullName evidence="1">Uncharacterized protein</fullName>
    </submittedName>
</protein>
<name>A0A6H1ZQS0_9ZZZZ</name>
<gene>
    <name evidence="2" type="ORF">MM415B00946_0038</name>
    <name evidence="1" type="ORF">TM448A01495_0020</name>
    <name evidence="3" type="ORF">TM448B00765_0035</name>
</gene>
<dbReference type="EMBL" id="MT144156">
    <property type="protein sequence ID" value="QJA49812.1"/>
    <property type="molecule type" value="Genomic_DNA"/>
</dbReference>
<organism evidence="1">
    <name type="scientific">viral metagenome</name>
    <dbReference type="NCBI Taxonomy" id="1070528"/>
    <lineage>
        <taxon>unclassified sequences</taxon>
        <taxon>metagenomes</taxon>
        <taxon>organismal metagenomes</taxon>
    </lineage>
</organism>
<dbReference type="AlphaFoldDB" id="A0A6H1ZQS0"/>
<proteinExistence type="predicted"/>
<evidence type="ECO:0000313" key="2">
    <source>
        <dbReference type="EMBL" id="QJA61445.1"/>
    </source>
</evidence>
<evidence type="ECO:0000313" key="3">
    <source>
        <dbReference type="EMBL" id="QJH96563.1"/>
    </source>
</evidence>
<dbReference type="EMBL" id="MT141441">
    <property type="protein sequence ID" value="QJA61445.1"/>
    <property type="molecule type" value="Genomic_DNA"/>
</dbReference>
<evidence type="ECO:0000313" key="1">
    <source>
        <dbReference type="EMBL" id="QJA49812.1"/>
    </source>
</evidence>